<dbReference type="CDD" id="cd00757">
    <property type="entry name" value="ThiF_MoeB_HesA_family"/>
    <property type="match status" value="1"/>
</dbReference>
<dbReference type="KEGG" id="nmc:NMC2043"/>
<proteinExistence type="inferred from homology"/>
<dbReference type="GO" id="GO:0016779">
    <property type="term" value="F:nucleotidyltransferase activity"/>
    <property type="evidence" value="ECO:0007669"/>
    <property type="project" value="TreeGrafter"/>
</dbReference>
<dbReference type="GO" id="GO:0008641">
    <property type="term" value="F:ubiquitin-like modifier activating enzyme activity"/>
    <property type="evidence" value="ECO:0007669"/>
    <property type="project" value="InterPro"/>
</dbReference>
<organism evidence="3 4">
    <name type="scientific">Neisseria meningitidis serogroup C / serotype 2a (strain ATCC 700532 / DSM 15464 / FAM18)</name>
    <dbReference type="NCBI Taxonomy" id="272831"/>
    <lineage>
        <taxon>Bacteria</taxon>
        <taxon>Pseudomonadati</taxon>
        <taxon>Pseudomonadota</taxon>
        <taxon>Betaproteobacteria</taxon>
        <taxon>Neisseriales</taxon>
        <taxon>Neisseriaceae</taxon>
        <taxon>Neisseria</taxon>
    </lineage>
</organism>
<dbReference type="GO" id="GO:0005829">
    <property type="term" value="C:cytosol"/>
    <property type="evidence" value="ECO:0007669"/>
    <property type="project" value="TreeGrafter"/>
</dbReference>
<feature type="domain" description="THIF-type NAD/FAD binding fold" evidence="2">
    <location>
        <begin position="75"/>
        <end position="309"/>
    </location>
</feature>
<dbReference type="SUPFAM" id="SSF69572">
    <property type="entry name" value="Activating enzymes of the ubiquitin-like proteins"/>
    <property type="match status" value="1"/>
</dbReference>
<protein>
    <submittedName>
        <fullName evidence="3">ThiF protein</fullName>
    </submittedName>
</protein>
<dbReference type="InterPro" id="IPR000594">
    <property type="entry name" value="ThiF_NAD_FAD-bd"/>
</dbReference>
<dbReference type="PANTHER" id="PTHR10953:SF102">
    <property type="entry name" value="ADENYLYLTRANSFERASE AND SULFURTRANSFERASE MOCS3"/>
    <property type="match status" value="1"/>
</dbReference>
<gene>
    <name evidence="3" type="primary">thiF</name>
    <name evidence="3" type="ordered locus">NMC2043</name>
</gene>
<dbReference type="Pfam" id="PF00899">
    <property type="entry name" value="ThiF"/>
    <property type="match status" value="1"/>
</dbReference>
<evidence type="ECO:0000256" key="1">
    <source>
        <dbReference type="ARBA" id="ARBA00009919"/>
    </source>
</evidence>
<dbReference type="InterPro" id="IPR045886">
    <property type="entry name" value="ThiF/MoeB/HesA"/>
</dbReference>
<evidence type="ECO:0000259" key="2">
    <source>
        <dbReference type="Pfam" id="PF00899"/>
    </source>
</evidence>
<reference evidence="3 4" key="1">
    <citation type="journal article" date="2007" name="PLoS Genet.">
        <title>Meningococcal genetic variation mechanisms viewed through comparative analysis of serogroup C strain FAM18.</title>
        <authorList>
            <person name="Bentley S.D."/>
            <person name="Vernikos G.S."/>
            <person name="Snyder L.A.S."/>
            <person name="Churcher C."/>
            <person name="Arrowsmith C."/>
            <person name="Chillingworth T."/>
            <person name="Cronin A."/>
            <person name="Davis P.H."/>
            <person name="Holroyd N.E."/>
            <person name="Jagels K."/>
            <person name="Maddison M."/>
            <person name="Moule S."/>
            <person name="Rabbinowitsch E."/>
            <person name="Sharp S."/>
            <person name="Unwin L."/>
            <person name="Whitehead S."/>
            <person name="Quail M.A."/>
            <person name="Achtman M."/>
            <person name="Barrell B."/>
            <person name="Saunders N.J."/>
            <person name="Parkhill J."/>
        </authorList>
    </citation>
    <scope>NUCLEOTIDE SEQUENCE [LARGE SCALE GENOMIC DNA]</scope>
    <source>
        <strain evidence="4">ATCC 700532 / DSM 15464 / FAM18</strain>
    </source>
</reference>
<comment type="similarity">
    <text evidence="1">Belongs to the HesA/MoeB/ThiF family.</text>
</comment>
<dbReference type="AlphaFoldDB" id="A1KWE1"/>
<name>A1KWE1_NEIMF</name>
<dbReference type="HOGENOM" id="CLU_013325_10_3_4"/>
<dbReference type="GO" id="GO:0004792">
    <property type="term" value="F:thiosulfate-cyanide sulfurtransferase activity"/>
    <property type="evidence" value="ECO:0007669"/>
    <property type="project" value="TreeGrafter"/>
</dbReference>
<dbReference type="FunFam" id="3.40.50.720:FF:000080">
    <property type="entry name" value="Thiazole biosynthesis adenylyltransferase ThiF"/>
    <property type="match status" value="1"/>
</dbReference>
<dbReference type="NCBIfam" id="NF004281">
    <property type="entry name" value="PRK05690.1"/>
    <property type="match status" value="1"/>
</dbReference>
<evidence type="ECO:0000313" key="4">
    <source>
        <dbReference type="Proteomes" id="UP000002286"/>
    </source>
</evidence>
<dbReference type="PANTHER" id="PTHR10953">
    <property type="entry name" value="UBIQUITIN-ACTIVATING ENZYME E1"/>
    <property type="match status" value="1"/>
</dbReference>
<accession>A1KWE1</accession>
<dbReference type="GO" id="GO:0008146">
    <property type="term" value="F:sulfotransferase activity"/>
    <property type="evidence" value="ECO:0007669"/>
    <property type="project" value="TreeGrafter"/>
</dbReference>
<dbReference type="Proteomes" id="UP000002286">
    <property type="component" value="Chromosome"/>
</dbReference>
<sequence>MQLHDFSLIAVNTVNVPQMPHPCQTVHTLTARVPKCRLKLNAARRQRYNRPQLFFPNIIMTTTEHDNDDAFLLRYSRHILLDEIGIEGQQKLSAAHILVVGCGGLGAAALPYLAASGIGTLTIADSDTVELHNLQRQVAFDEGDVGKPKAEALADRLKRINHNVDVRTVNEKLDGCRLTGLVQTADIVLDCCDNYATRQAVNRVCVQTKTPLVSGAAVRFEGQLAVYRPDLPDSPCYACLFDGGSASDGICSLFGVFSPLVGIIGCTQAAEALKILLDVGEPSHGRLAVYRALEGGWQYFDLPRNPECPICGTER</sequence>
<dbReference type="Gene3D" id="3.40.50.720">
    <property type="entry name" value="NAD(P)-binding Rossmann-like Domain"/>
    <property type="match status" value="1"/>
</dbReference>
<evidence type="ECO:0000313" key="3">
    <source>
        <dbReference type="EMBL" id="CAM11198.1"/>
    </source>
</evidence>
<dbReference type="EMBL" id="AM421808">
    <property type="protein sequence ID" value="CAM11198.1"/>
    <property type="molecule type" value="Genomic_DNA"/>
</dbReference>
<dbReference type="InterPro" id="IPR035985">
    <property type="entry name" value="Ubiquitin-activating_enz"/>
</dbReference>